<proteinExistence type="predicted"/>
<gene>
    <name evidence="1" type="ORF">ACFONJ_18915</name>
</gene>
<evidence type="ECO:0000313" key="2">
    <source>
        <dbReference type="Proteomes" id="UP001595735"/>
    </source>
</evidence>
<dbReference type="RefSeq" id="WP_290299703.1">
    <property type="nucleotide sequence ID" value="NZ_JAUFQR010000001.1"/>
</dbReference>
<protein>
    <submittedName>
        <fullName evidence="1">Uncharacterized protein</fullName>
    </submittedName>
</protein>
<keyword evidence="2" id="KW-1185">Reference proteome</keyword>
<organism evidence="1 2">
    <name type="scientific">Chryseobacterium tructae</name>
    <dbReference type="NCBI Taxonomy" id="1037380"/>
    <lineage>
        <taxon>Bacteria</taxon>
        <taxon>Pseudomonadati</taxon>
        <taxon>Bacteroidota</taxon>
        <taxon>Flavobacteriia</taxon>
        <taxon>Flavobacteriales</taxon>
        <taxon>Weeksellaceae</taxon>
        <taxon>Chryseobacterium group</taxon>
        <taxon>Chryseobacterium</taxon>
    </lineage>
</organism>
<accession>A0ABV7XYH8</accession>
<dbReference type="Proteomes" id="UP001595735">
    <property type="component" value="Unassembled WGS sequence"/>
</dbReference>
<reference evidence="2" key="1">
    <citation type="journal article" date="2019" name="Int. J. Syst. Evol. Microbiol.">
        <title>The Global Catalogue of Microorganisms (GCM) 10K type strain sequencing project: providing services to taxonomists for standard genome sequencing and annotation.</title>
        <authorList>
            <consortium name="The Broad Institute Genomics Platform"/>
            <consortium name="The Broad Institute Genome Sequencing Center for Infectious Disease"/>
            <person name="Wu L."/>
            <person name="Ma J."/>
        </authorList>
    </citation>
    <scope>NUCLEOTIDE SEQUENCE [LARGE SCALE GENOMIC DNA]</scope>
    <source>
        <strain evidence="2">CECT 7798</strain>
    </source>
</reference>
<evidence type="ECO:0000313" key="1">
    <source>
        <dbReference type="EMBL" id="MFC3758053.1"/>
    </source>
</evidence>
<comment type="caution">
    <text evidence="1">The sequence shown here is derived from an EMBL/GenBank/DDBJ whole genome shotgun (WGS) entry which is preliminary data.</text>
</comment>
<sequence length="278" mass="31486">MKGTIETIDNGKSISVENYDKISKANYPASKGHGFDSLGKSKYVTKKSIYEIVEKIGADDPNTLQEVNIFSHAYSGGPILANSSETDVMDIDMRIKDIENKIFDFTNFKNAFTPTGIFKIGGCQSHPPLNYILKRIMQSVNYKRDGTNKDTDEFVINDIEIPKGHNLGNYEIVSHYIDSKNYTKLPNNKIKITLLQAKKIFSYQYYTNYAAWLAYMVDVKVQYSLPATYASFGSPEVFRISDDTKMNVSFFEKYLGIAIGELHYGIYDKTTIGRLLTP</sequence>
<name>A0ABV7XYH8_9FLAO</name>
<dbReference type="EMBL" id="JBHRYO010000002">
    <property type="protein sequence ID" value="MFC3758053.1"/>
    <property type="molecule type" value="Genomic_DNA"/>
</dbReference>